<name>A0A914WPM3_9BILA</name>
<sequence>MTKLLLLVTVTIAILATAAAEECGGCPAGSSDIGPAVGGQCPSGATSVGGKCCEAVECTGNTVLIGTQCMAKTTDGVCLNVNCLATGTAGCANYAPYKKCGFNAGQKSYFCCP</sequence>
<dbReference type="InterPro" id="IPR007026">
    <property type="entry name" value="CC_domain"/>
</dbReference>
<dbReference type="AlphaFoldDB" id="A0A914WPM3"/>
<feature type="domain" description="CC" evidence="2">
    <location>
        <begin position="25"/>
        <end position="54"/>
    </location>
</feature>
<keyword evidence="1" id="KW-0732">Signal</keyword>
<evidence type="ECO:0000256" key="1">
    <source>
        <dbReference type="SAM" id="SignalP"/>
    </source>
</evidence>
<evidence type="ECO:0000313" key="4">
    <source>
        <dbReference type="WBParaSite" id="PSAMB.scaffold4797size13502.g25216.t1"/>
    </source>
</evidence>
<evidence type="ECO:0000313" key="3">
    <source>
        <dbReference type="Proteomes" id="UP000887566"/>
    </source>
</evidence>
<organism evidence="3 4">
    <name type="scientific">Plectus sambesii</name>
    <dbReference type="NCBI Taxonomy" id="2011161"/>
    <lineage>
        <taxon>Eukaryota</taxon>
        <taxon>Metazoa</taxon>
        <taxon>Ecdysozoa</taxon>
        <taxon>Nematoda</taxon>
        <taxon>Chromadorea</taxon>
        <taxon>Plectida</taxon>
        <taxon>Plectina</taxon>
        <taxon>Plectoidea</taxon>
        <taxon>Plectidae</taxon>
        <taxon>Plectus</taxon>
    </lineage>
</organism>
<feature type="chain" id="PRO_5036917803" evidence="1">
    <location>
        <begin position="21"/>
        <end position="113"/>
    </location>
</feature>
<evidence type="ECO:0000259" key="2">
    <source>
        <dbReference type="Pfam" id="PF04942"/>
    </source>
</evidence>
<accession>A0A914WPM3</accession>
<dbReference type="Proteomes" id="UP000887566">
    <property type="component" value="Unplaced"/>
</dbReference>
<protein>
    <submittedName>
        <fullName evidence="4">CC domain-containing protein</fullName>
    </submittedName>
</protein>
<dbReference type="WBParaSite" id="PSAMB.scaffold4797size13502.g25216.t1">
    <property type="protein sequence ID" value="PSAMB.scaffold4797size13502.g25216.t1"/>
    <property type="gene ID" value="PSAMB.scaffold4797size13502.g25216"/>
</dbReference>
<reference evidence="4" key="1">
    <citation type="submission" date="2022-11" db="UniProtKB">
        <authorList>
            <consortium name="WormBaseParasite"/>
        </authorList>
    </citation>
    <scope>IDENTIFICATION</scope>
</reference>
<keyword evidence="3" id="KW-1185">Reference proteome</keyword>
<dbReference type="Pfam" id="PF04942">
    <property type="entry name" value="CC"/>
    <property type="match status" value="1"/>
</dbReference>
<proteinExistence type="predicted"/>
<feature type="signal peptide" evidence="1">
    <location>
        <begin position="1"/>
        <end position="20"/>
    </location>
</feature>